<proteinExistence type="predicted"/>
<dbReference type="SUPFAM" id="SSF110921">
    <property type="entry name" value="2-isopropylmalate synthase LeuA, allosteric (dimerisation) domain"/>
    <property type="match status" value="1"/>
</dbReference>
<evidence type="ECO:0000259" key="2">
    <source>
        <dbReference type="Pfam" id="PF08502"/>
    </source>
</evidence>
<reference evidence="3 4" key="1">
    <citation type="submission" date="2013-02" db="EMBL/GenBank/DDBJ databases">
        <authorList>
            <person name="Harkins D.M."/>
            <person name="Durkin A.S."/>
            <person name="Brinkac L.M."/>
            <person name="Haft D.H."/>
            <person name="Selengut J.D."/>
            <person name="Sanka R."/>
            <person name="DePew J."/>
            <person name="Purushe J."/>
            <person name="Whelen A.C."/>
            <person name="Vinetz J.M."/>
            <person name="Sutton G.G."/>
            <person name="Nierman W.C."/>
            <person name="Fouts D.E."/>
        </authorList>
    </citation>
    <scope>NUCLEOTIDE SEQUENCE [LARGE SCALE GENOMIC DNA]</scope>
    <source>
        <strain evidence="3 4">2002000626</strain>
    </source>
</reference>
<dbReference type="Pfam" id="PF08502">
    <property type="entry name" value="LeuA_dimer"/>
    <property type="match status" value="1"/>
</dbReference>
<organism evidence="3 4">
    <name type="scientific">Leptospira interrogans str. 2002000626</name>
    <dbReference type="NCBI Taxonomy" id="996803"/>
    <lineage>
        <taxon>Bacteria</taxon>
        <taxon>Pseudomonadati</taxon>
        <taxon>Spirochaetota</taxon>
        <taxon>Spirochaetia</taxon>
        <taxon>Leptospirales</taxon>
        <taxon>Leptospiraceae</taxon>
        <taxon>Leptospira</taxon>
    </lineage>
</organism>
<dbReference type="InterPro" id="IPR013709">
    <property type="entry name" value="2-isopropylmalate_synth_dimer"/>
</dbReference>
<keyword evidence="1" id="KW-0808">Transferase</keyword>
<sequence>MDPEVSRLVISPVTEGQDAMAEASVTLEYKGDRVVGKGSSTDIIEACSRAYISALNRL</sequence>
<comment type="caution">
    <text evidence="3">The sequence shown here is derived from an EMBL/GenBank/DDBJ whole genome shotgun (WGS) entry which is preliminary data.</text>
</comment>
<dbReference type="GO" id="GO:0003852">
    <property type="term" value="F:2-isopropylmalate synthase activity"/>
    <property type="evidence" value="ECO:0007669"/>
    <property type="project" value="InterPro"/>
</dbReference>
<protein>
    <submittedName>
        <fullName evidence="3">LeuA allosteric (Dimerization) domain protein</fullName>
    </submittedName>
</protein>
<dbReference type="InterPro" id="IPR036230">
    <property type="entry name" value="LeuA_allosteric_dom_sf"/>
</dbReference>
<accession>A0A829D280</accession>
<evidence type="ECO:0000256" key="1">
    <source>
        <dbReference type="ARBA" id="ARBA00022679"/>
    </source>
</evidence>
<dbReference type="Proteomes" id="UP000012329">
    <property type="component" value="Unassembled WGS sequence"/>
</dbReference>
<evidence type="ECO:0000313" key="4">
    <source>
        <dbReference type="Proteomes" id="UP000012329"/>
    </source>
</evidence>
<dbReference type="AlphaFoldDB" id="A0A829D280"/>
<gene>
    <name evidence="3" type="ORF">LEP1GSC029_4775</name>
</gene>
<feature type="domain" description="2-isopropylmalate synthase LeuA allosteric (dimerisation)" evidence="2">
    <location>
        <begin position="10"/>
        <end position="58"/>
    </location>
</feature>
<dbReference type="Gene3D" id="3.30.160.270">
    <property type="match status" value="1"/>
</dbReference>
<name>A0A829D280_LEPIR</name>
<dbReference type="GO" id="GO:0009098">
    <property type="term" value="P:L-leucine biosynthetic process"/>
    <property type="evidence" value="ECO:0007669"/>
    <property type="project" value="InterPro"/>
</dbReference>
<evidence type="ECO:0000313" key="3">
    <source>
        <dbReference type="EMBL" id="EMY06372.1"/>
    </source>
</evidence>
<dbReference type="EMBL" id="AFJL02000042">
    <property type="protein sequence ID" value="EMY06372.1"/>
    <property type="molecule type" value="Genomic_DNA"/>
</dbReference>